<protein>
    <submittedName>
        <fullName evidence="2">Uncharacterized protein</fullName>
    </submittedName>
</protein>
<dbReference type="RefSeq" id="WP_173920515.1">
    <property type="nucleotide sequence ID" value="NZ_CADCXY010000003.1"/>
</dbReference>
<dbReference type="AlphaFoldDB" id="A0A6S6WK44"/>
<keyword evidence="3" id="KW-1185">Reference proteome</keyword>
<gene>
    <name evidence="2" type="ORF">PSI9734_01535</name>
</gene>
<evidence type="ECO:0000256" key="1">
    <source>
        <dbReference type="SAM" id="SignalP"/>
    </source>
</evidence>
<dbReference type="Proteomes" id="UP000481517">
    <property type="component" value="Unassembled WGS sequence"/>
</dbReference>
<evidence type="ECO:0000313" key="3">
    <source>
        <dbReference type="Proteomes" id="UP000481517"/>
    </source>
</evidence>
<evidence type="ECO:0000313" key="2">
    <source>
        <dbReference type="EMBL" id="CAB0151121.1"/>
    </source>
</evidence>
<dbReference type="EMBL" id="CADCXY010000003">
    <property type="protein sequence ID" value="CAB0151121.1"/>
    <property type="molecule type" value="Genomic_DNA"/>
</dbReference>
<feature type="signal peptide" evidence="1">
    <location>
        <begin position="1"/>
        <end position="26"/>
    </location>
</feature>
<sequence>MRANLRPLMLGSIFIGSLFTTSTAFTAEETIRIEGELLFSSLPTLVDHQGPLTTPLNFIATVVQNPDEGIPAGFFGLSKDYTDATQTLRMEIMGPDGGLLYDRTLDVSDLPSSATVDALSWFLFNSDAQATSEPSGSAFWGIIAASQEQFLRREISLGESLFNRNLGGLPEVVVEIGSLFAEVSGYPVLTEGSYTYSFLYYDQTVDNLSGIADTGLVQGYATRISYGSDDADGDGIADDIDSCPASDKRATVVFDWNDSGVTNYTFANGCTLSDEFARCSTAANCTMKLVHSLEKGGSINLEEANRLRNASQVGYHSRRPR</sequence>
<feature type="chain" id="PRO_5028885446" evidence="1">
    <location>
        <begin position="27"/>
        <end position="321"/>
    </location>
</feature>
<keyword evidence="1" id="KW-0732">Signal</keyword>
<name>A0A6S6WK44_9GAMM</name>
<organism evidence="2 3">
    <name type="scientific">Pseudidiomarina piscicola</name>
    <dbReference type="NCBI Taxonomy" id="2614830"/>
    <lineage>
        <taxon>Bacteria</taxon>
        <taxon>Pseudomonadati</taxon>
        <taxon>Pseudomonadota</taxon>
        <taxon>Gammaproteobacteria</taxon>
        <taxon>Alteromonadales</taxon>
        <taxon>Idiomarinaceae</taxon>
        <taxon>Pseudidiomarina</taxon>
    </lineage>
</organism>
<proteinExistence type="predicted"/>
<accession>A0A6S6WK44</accession>
<reference evidence="2 3" key="1">
    <citation type="submission" date="2020-02" db="EMBL/GenBank/DDBJ databases">
        <authorList>
            <person name="Rodrigo-Torres L."/>
            <person name="Arahal R. D."/>
            <person name="Lucena T."/>
        </authorList>
    </citation>
    <scope>NUCLEOTIDE SEQUENCE [LARGE SCALE GENOMIC DNA]</scope>
    <source>
        <strain evidence="2 3">CECT 9734</strain>
    </source>
</reference>